<feature type="region of interest" description="Disordered" evidence="1">
    <location>
        <begin position="23"/>
        <end position="44"/>
    </location>
</feature>
<accession>A0ABT4TXR5</accession>
<evidence type="ECO:0000256" key="1">
    <source>
        <dbReference type="SAM" id="MobiDB-lite"/>
    </source>
</evidence>
<dbReference type="PROSITE" id="PS51257">
    <property type="entry name" value="PROKAR_LIPOPROTEIN"/>
    <property type="match status" value="1"/>
</dbReference>
<organism evidence="3 4">
    <name type="scientific">Nocardiopsis endophytica</name>
    <dbReference type="NCBI Taxonomy" id="3018445"/>
    <lineage>
        <taxon>Bacteria</taxon>
        <taxon>Bacillati</taxon>
        <taxon>Actinomycetota</taxon>
        <taxon>Actinomycetes</taxon>
        <taxon>Streptosporangiales</taxon>
        <taxon>Nocardiopsidaceae</taxon>
        <taxon>Nocardiopsis</taxon>
    </lineage>
</organism>
<comment type="caution">
    <text evidence="3">The sequence shown here is derived from an EMBL/GenBank/DDBJ whole genome shotgun (WGS) entry which is preliminary data.</text>
</comment>
<feature type="compositionally biased region" description="Basic and acidic residues" evidence="1">
    <location>
        <begin position="33"/>
        <end position="42"/>
    </location>
</feature>
<feature type="signal peptide" evidence="2">
    <location>
        <begin position="1"/>
        <end position="22"/>
    </location>
</feature>
<reference evidence="3 4" key="1">
    <citation type="submission" date="2023-01" db="EMBL/GenBank/DDBJ databases">
        <title>Draft genome sequence of Nocardiopsis sp. RSe5-2 isolated from halophytes.</title>
        <authorList>
            <person name="Duangmal K."/>
            <person name="Chantavorakit T."/>
        </authorList>
    </citation>
    <scope>NUCLEOTIDE SEQUENCE [LARGE SCALE GENOMIC DNA]</scope>
    <source>
        <strain evidence="3 4">RSe5-2</strain>
    </source>
</reference>
<dbReference type="RefSeq" id="WP_270683375.1">
    <property type="nucleotide sequence ID" value="NZ_JAQFWQ010000004.1"/>
</dbReference>
<proteinExistence type="predicted"/>
<evidence type="ECO:0000256" key="2">
    <source>
        <dbReference type="SAM" id="SignalP"/>
    </source>
</evidence>
<sequence>MVVVIRSLKVLAPVLSTMLVFGCSGGPMGNEDPPDRTGENRGDSIQQGDVYTQLQLTSLKIQSEQRKEDASEEFLKSLGERNFDILSSRGIIQKEKGELTVNDTLNPQDPDSWVNDAPKYDETKSALSDFEYAYTMNHCGTEISPHEIMESYLDESFGKYNTLEEYRDDYYQFINDC</sequence>
<evidence type="ECO:0000313" key="4">
    <source>
        <dbReference type="Proteomes" id="UP001527866"/>
    </source>
</evidence>
<gene>
    <name evidence="3" type="ORF">O4J56_02355</name>
</gene>
<keyword evidence="4" id="KW-1185">Reference proteome</keyword>
<dbReference type="Proteomes" id="UP001527866">
    <property type="component" value="Unassembled WGS sequence"/>
</dbReference>
<dbReference type="EMBL" id="JAQFWQ010000004">
    <property type="protein sequence ID" value="MDA2809469.1"/>
    <property type="molecule type" value="Genomic_DNA"/>
</dbReference>
<protein>
    <recommendedName>
        <fullName evidence="5">Lipoprotein</fullName>
    </recommendedName>
</protein>
<evidence type="ECO:0000313" key="3">
    <source>
        <dbReference type="EMBL" id="MDA2809469.1"/>
    </source>
</evidence>
<keyword evidence="2" id="KW-0732">Signal</keyword>
<name>A0ABT4TXR5_9ACTN</name>
<evidence type="ECO:0008006" key="5">
    <source>
        <dbReference type="Google" id="ProtNLM"/>
    </source>
</evidence>
<feature type="chain" id="PRO_5046232821" description="Lipoprotein" evidence="2">
    <location>
        <begin position="23"/>
        <end position="177"/>
    </location>
</feature>